<feature type="non-terminal residue" evidence="4">
    <location>
        <position position="474"/>
    </location>
</feature>
<evidence type="ECO:0000313" key="4">
    <source>
        <dbReference type="EMBL" id="OJJ42569.1"/>
    </source>
</evidence>
<proteinExistence type="predicted"/>
<dbReference type="SUPFAM" id="SSF53167">
    <property type="entry name" value="Purine and uridine phosphorylases"/>
    <property type="match status" value="1"/>
</dbReference>
<dbReference type="VEuPathDB" id="FungiDB:ASPZODRAFT_104980"/>
<dbReference type="AlphaFoldDB" id="A0A1L9S5W9"/>
<keyword evidence="5" id="KW-1185">Reference proteome</keyword>
<evidence type="ECO:0000313" key="5">
    <source>
        <dbReference type="Proteomes" id="UP000184188"/>
    </source>
</evidence>
<keyword evidence="1" id="KW-0677">Repeat</keyword>
<dbReference type="OrthoDB" id="1577640at2759"/>
<dbReference type="GeneID" id="34607340"/>
<dbReference type="Pfam" id="PF24883">
    <property type="entry name" value="NPHP3_N"/>
    <property type="match status" value="1"/>
</dbReference>
<dbReference type="InterPro" id="IPR056884">
    <property type="entry name" value="NPHP3-like_N"/>
</dbReference>
<dbReference type="Proteomes" id="UP000184188">
    <property type="component" value="Unassembled WGS sequence"/>
</dbReference>
<dbReference type="RefSeq" id="XP_022577079.1">
    <property type="nucleotide sequence ID" value="XM_022720875.1"/>
</dbReference>
<evidence type="ECO:0000259" key="3">
    <source>
        <dbReference type="Pfam" id="PF24883"/>
    </source>
</evidence>
<dbReference type="GO" id="GO:0003824">
    <property type="term" value="F:catalytic activity"/>
    <property type="evidence" value="ECO:0007669"/>
    <property type="project" value="InterPro"/>
</dbReference>
<dbReference type="STRING" id="1073090.A0A1L9S5W9"/>
<accession>A0A1L9S5W9</accession>
<dbReference type="InterPro" id="IPR000845">
    <property type="entry name" value="Nucleoside_phosphorylase_d"/>
</dbReference>
<dbReference type="InterPro" id="IPR035994">
    <property type="entry name" value="Nucleoside_phosphorylase_sf"/>
</dbReference>
<dbReference type="GO" id="GO:0009116">
    <property type="term" value="P:nucleoside metabolic process"/>
    <property type="evidence" value="ECO:0007669"/>
    <property type="project" value="InterPro"/>
</dbReference>
<dbReference type="InterPro" id="IPR053137">
    <property type="entry name" value="NLR-like"/>
</dbReference>
<evidence type="ECO:0000256" key="1">
    <source>
        <dbReference type="ARBA" id="ARBA00022737"/>
    </source>
</evidence>
<dbReference type="EMBL" id="KV878358">
    <property type="protein sequence ID" value="OJJ42569.1"/>
    <property type="molecule type" value="Genomic_DNA"/>
</dbReference>
<dbReference type="Pfam" id="PF01048">
    <property type="entry name" value="PNP_UDP_1"/>
    <property type="match status" value="1"/>
</dbReference>
<gene>
    <name evidence="4" type="ORF">ASPZODRAFT_104980</name>
</gene>
<reference evidence="5" key="1">
    <citation type="journal article" date="2017" name="Genome Biol.">
        <title>Comparative genomics reveals high biological diversity and specific adaptations in the industrially and medically important fungal genus Aspergillus.</title>
        <authorList>
            <person name="de Vries R.P."/>
            <person name="Riley R."/>
            <person name="Wiebenga A."/>
            <person name="Aguilar-Osorio G."/>
            <person name="Amillis S."/>
            <person name="Uchima C.A."/>
            <person name="Anderluh G."/>
            <person name="Asadollahi M."/>
            <person name="Askin M."/>
            <person name="Barry K."/>
            <person name="Battaglia E."/>
            <person name="Bayram O."/>
            <person name="Benocci T."/>
            <person name="Braus-Stromeyer S.A."/>
            <person name="Caldana C."/>
            <person name="Canovas D."/>
            <person name="Cerqueira G.C."/>
            <person name="Chen F."/>
            <person name="Chen W."/>
            <person name="Choi C."/>
            <person name="Clum A."/>
            <person name="Dos Santos R.A."/>
            <person name="Damasio A.R."/>
            <person name="Diallinas G."/>
            <person name="Emri T."/>
            <person name="Fekete E."/>
            <person name="Flipphi M."/>
            <person name="Freyberg S."/>
            <person name="Gallo A."/>
            <person name="Gournas C."/>
            <person name="Habgood R."/>
            <person name="Hainaut M."/>
            <person name="Harispe M.L."/>
            <person name="Henrissat B."/>
            <person name="Hilden K.S."/>
            <person name="Hope R."/>
            <person name="Hossain A."/>
            <person name="Karabika E."/>
            <person name="Karaffa L."/>
            <person name="Karanyi Z."/>
            <person name="Krasevec N."/>
            <person name="Kuo A."/>
            <person name="Kusch H."/>
            <person name="LaButti K."/>
            <person name="Lagendijk E.L."/>
            <person name="Lapidus A."/>
            <person name="Levasseur A."/>
            <person name="Lindquist E."/>
            <person name="Lipzen A."/>
            <person name="Logrieco A.F."/>
            <person name="MacCabe A."/>
            <person name="Maekelae M.R."/>
            <person name="Malavazi I."/>
            <person name="Melin P."/>
            <person name="Meyer V."/>
            <person name="Mielnichuk N."/>
            <person name="Miskei M."/>
            <person name="Molnar A.P."/>
            <person name="Mule G."/>
            <person name="Ngan C.Y."/>
            <person name="Orejas M."/>
            <person name="Orosz E."/>
            <person name="Ouedraogo J.P."/>
            <person name="Overkamp K.M."/>
            <person name="Park H.-S."/>
            <person name="Perrone G."/>
            <person name="Piumi F."/>
            <person name="Punt P.J."/>
            <person name="Ram A.F."/>
            <person name="Ramon A."/>
            <person name="Rauscher S."/>
            <person name="Record E."/>
            <person name="Riano-Pachon D.M."/>
            <person name="Robert V."/>
            <person name="Roehrig J."/>
            <person name="Ruller R."/>
            <person name="Salamov A."/>
            <person name="Salih N.S."/>
            <person name="Samson R.A."/>
            <person name="Sandor E."/>
            <person name="Sanguinetti M."/>
            <person name="Schuetze T."/>
            <person name="Sepcic K."/>
            <person name="Shelest E."/>
            <person name="Sherlock G."/>
            <person name="Sophianopoulou V."/>
            <person name="Squina F.M."/>
            <person name="Sun H."/>
            <person name="Susca A."/>
            <person name="Todd R.B."/>
            <person name="Tsang A."/>
            <person name="Unkles S.E."/>
            <person name="van de Wiele N."/>
            <person name="van Rossen-Uffink D."/>
            <person name="Oliveira J.V."/>
            <person name="Vesth T.C."/>
            <person name="Visser J."/>
            <person name="Yu J.-H."/>
            <person name="Zhou M."/>
            <person name="Andersen M.R."/>
            <person name="Archer D.B."/>
            <person name="Baker S.E."/>
            <person name="Benoit I."/>
            <person name="Brakhage A.A."/>
            <person name="Braus G.H."/>
            <person name="Fischer R."/>
            <person name="Frisvad J.C."/>
            <person name="Goldman G.H."/>
            <person name="Houbraken J."/>
            <person name="Oakley B."/>
            <person name="Pocsi I."/>
            <person name="Scazzocchio C."/>
            <person name="Seiboth B."/>
            <person name="vanKuyk P.A."/>
            <person name="Wortman J."/>
            <person name="Dyer P.S."/>
            <person name="Grigoriev I.V."/>
        </authorList>
    </citation>
    <scope>NUCLEOTIDE SEQUENCE [LARGE SCALE GENOMIC DNA]</scope>
    <source>
        <strain evidence="5">CBS 506.65</strain>
    </source>
</reference>
<sequence length="474" mass="52592">MAKLFPARELFQIGWICALPIEAAASKLLLDENFGILEEQDAADTNSYTLGRIGNHYIVIACLPGGQYGTTSATTVAINMMRTFSASLRIGVMVGIGGGIPSATHDIRLGDIAISYPEGVCGGVLQYDMGKVGEGGKLRRTGFLSSPPKSLLTAVSNMRAVELTDDHCYPDYIQNAMTRTVRTRKTFGRPDGDRLFKIQYEHPATAAMCECCLAEWEEARIERDNSDPRPHYGIIASGNAVMKHAVTREQLRQETGALCFEMEAAGLMLDFPCIIIRGICDYADSHKNKEWQGYAALAAASYAKELLGYVPRAQVSQEKLVAEVCVEILGELKGIGQGLDRVLNQQASYHHEQTTRFLTDYQQRCHQAFKTSTYEQFKNNNPTRIEGTCEWVLKSPQYLNWWKSSCNDLLWISADPGCGKSVLAKSLIDLDFQTCGLDLSICYFFFKDNDEQNNLATALCAILHQLFAQQPDLL</sequence>
<organism evidence="4 5">
    <name type="scientific">Penicilliopsis zonata CBS 506.65</name>
    <dbReference type="NCBI Taxonomy" id="1073090"/>
    <lineage>
        <taxon>Eukaryota</taxon>
        <taxon>Fungi</taxon>
        <taxon>Dikarya</taxon>
        <taxon>Ascomycota</taxon>
        <taxon>Pezizomycotina</taxon>
        <taxon>Eurotiomycetes</taxon>
        <taxon>Eurotiomycetidae</taxon>
        <taxon>Eurotiales</taxon>
        <taxon>Aspergillaceae</taxon>
        <taxon>Penicilliopsis</taxon>
    </lineage>
</organism>
<feature type="domain" description="Nephrocystin 3-like N-terminal" evidence="3">
    <location>
        <begin position="387"/>
        <end position="473"/>
    </location>
</feature>
<feature type="domain" description="Nucleoside phosphorylase" evidence="2">
    <location>
        <begin position="183"/>
        <end position="292"/>
    </location>
</feature>
<dbReference type="Gene3D" id="3.40.50.1580">
    <property type="entry name" value="Nucleoside phosphorylase domain"/>
    <property type="match status" value="1"/>
</dbReference>
<dbReference type="PANTHER" id="PTHR46082:SF11">
    <property type="entry name" value="AAA+ ATPASE DOMAIN-CONTAINING PROTEIN-RELATED"/>
    <property type="match status" value="1"/>
</dbReference>
<protein>
    <submittedName>
        <fullName evidence="4">Uncharacterized protein</fullName>
    </submittedName>
</protein>
<evidence type="ECO:0000259" key="2">
    <source>
        <dbReference type="Pfam" id="PF01048"/>
    </source>
</evidence>
<dbReference type="PANTHER" id="PTHR46082">
    <property type="entry name" value="ATP/GTP-BINDING PROTEIN-RELATED"/>
    <property type="match status" value="1"/>
</dbReference>
<name>A0A1L9S5W9_9EURO</name>